<reference evidence="5 6" key="1">
    <citation type="submission" date="2022-07" db="EMBL/GenBank/DDBJ databases">
        <title>Genome-wide signatures of adaptation to extreme environments.</title>
        <authorList>
            <person name="Cho C.H."/>
            <person name="Yoon H.S."/>
        </authorList>
    </citation>
    <scope>NUCLEOTIDE SEQUENCE [LARGE SCALE GENOMIC DNA]</scope>
    <source>
        <strain evidence="5 6">DBV 063 E5</strain>
    </source>
</reference>
<dbReference type="Pfam" id="PF13561">
    <property type="entry name" value="adh_short_C2"/>
    <property type="match status" value="1"/>
</dbReference>
<gene>
    <name evidence="5" type="ORF">CDCA_CDCA03G0907</name>
</gene>
<evidence type="ECO:0000259" key="4">
    <source>
        <dbReference type="SMART" id="SM00822"/>
    </source>
</evidence>
<evidence type="ECO:0000313" key="6">
    <source>
        <dbReference type="Proteomes" id="UP001301350"/>
    </source>
</evidence>
<dbReference type="SMART" id="SM00822">
    <property type="entry name" value="PKS_KR"/>
    <property type="match status" value="1"/>
</dbReference>
<dbReference type="Gene3D" id="3.40.50.720">
    <property type="entry name" value="NAD(P)-binding Rossmann-like Domain"/>
    <property type="match status" value="1"/>
</dbReference>
<dbReference type="EMBL" id="JANCYW010000003">
    <property type="protein sequence ID" value="KAK4534882.1"/>
    <property type="molecule type" value="Genomic_DNA"/>
</dbReference>
<feature type="domain" description="Ketoreductase" evidence="4">
    <location>
        <begin position="17"/>
        <end position="214"/>
    </location>
</feature>
<name>A0AAV9IR97_CYACA</name>
<keyword evidence="3" id="KW-0521">NADP</keyword>
<dbReference type="PANTHER" id="PTHR44252:SF3">
    <property type="entry name" value="D-ERYTHRULOSE REDUCTASE-RELATED"/>
    <property type="match status" value="1"/>
</dbReference>
<dbReference type="GO" id="GO:0050038">
    <property type="term" value="F:L-xylulose reductase (NADPH) activity"/>
    <property type="evidence" value="ECO:0007669"/>
    <property type="project" value="TreeGrafter"/>
</dbReference>
<dbReference type="PANTHER" id="PTHR44252">
    <property type="entry name" value="D-ERYTHRULOSE REDUCTASE"/>
    <property type="match status" value="1"/>
</dbReference>
<dbReference type="SUPFAM" id="SSF51735">
    <property type="entry name" value="NAD(P)-binding Rossmann-fold domains"/>
    <property type="match status" value="1"/>
</dbReference>
<comment type="similarity">
    <text evidence="1">Belongs to the short-chain dehydrogenases/reductases (SDR) family.</text>
</comment>
<protein>
    <recommendedName>
        <fullName evidence="4">Ketoreductase domain-containing protein</fullName>
    </recommendedName>
</protein>
<dbReference type="InterPro" id="IPR020904">
    <property type="entry name" value="Sc_DH/Rdtase_CS"/>
</dbReference>
<dbReference type="GO" id="GO:0004090">
    <property type="term" value="F:carbonyl reductase (NADPH) activity"/>
    <property type="evidence" value="ECO:0007669"/>
    <property type="project" value="TreeGrafter"/>
</dbReference>
<dbReference type="FunFam" id="3.40.50.720:FF:000084">
    <property type="entry name" value="Short-chain dehydrogenase reductase"/>
    <property type="match status" value="1"/>
</dbReference>
<dbReference type="InterPro" id="IPR036291">
    <property type="entry name" value="NAD(P)-bd_dom_sf"/>
</dbReference>
<dbReference type="GO" id="GO:0005997">
    <property type="term" value="P:xylulose metabolic process"/>
    <property type="evidence" value="ECO:0007669"/>
    <property type="project" value="TreeGrafter"/>
</dbReference>
<comment type="subunit">
    <text evidence="2">Homotetramer.</text>
</comment>
<dbReference type="InterPro" id="IPR051737">
    <property type="entry name" value="L-xylulose/Carbonyl_redctase"/>
</dbReference>
<dbReference type="PROSITE" id="PS00061">
    <property type="entry name" value="ADH_SHORT"/>
    <property type="match status" value="1"/>
</dbReference>
<proteinExistence type="inferred from homology"/>
<dbReference type="InterPro" id="IPR002347">
    <property type="entry name" value="SDR_fam"/>
</dbReference>
<dbReference type="PRINTS" id="PR00080">
    <property type="entry name" value="SDRFAMILY"/>
</dbReference>
<accession>A0AAV9IR97</accession>
<evidence type="ECO:0000256" key="2">
    <source>
        <dbReference type="ARBA" id="ARBA00011881"/>
    </source>
</evidence>
<dbReference type="AlphaFoldDB" id="A0AAV9IR97"/>
<evidence type="ECO:0000256" key="3">
    <source>
        <dbReference type="ARBA" id="ARBA00022857"/>
    </source>
</evidence>
<evidence type="ECO:0000313" key="5">
    <source>
        <dbReference type="EMBL" id="KAK4534882.1"/>
    </source>
</evidence>
<dbReference type="InterPro" id="IPR057326">
    <property type="entry name" value="KR_dom"/>
</dbReference>
<dbReference type="Proteomes" id="UP001301350">
    <property type="component" value="Unassembled WGS sequence"/>
</dbReference>
<dbReference type="PRINTS" id="PR00081">
    <property type="entry name" value="GDHRDH"/>
</dbReference>
<comment type="caution">
    <text evidence="5">The sequence shown here is derived from an EMBL/GenBank/DDBJ whole genome shotgun (WGS) entry which is preliminary data.</text>
</comment>
<keyword evidence="6" id="KW-1185">Reference proteome</keyword>
<dbReference type="CDD" id="cd05233">
    <property type="entry name" value="SDR_c"/>
    <property type="match status" value="1"/>
</dbReference>
<dbReference type="GO" id="GO:0006006">
    <property type="term" value="P:glucose metabolic process"/>
    <property type="evidence" value="ECO:0007669"/>
    <property type="project" value="TreeGrafter"/>
</dbReference>
<evidence type="ECO:0000256" key="1">
    <source>
        <dbReference type="ARBA" id="ARBA00006484"/>
    </source>
</evidence>
<organism evidence="5 6">
    <name type="scientific">Cyanidium caldarium</name>
    <name type="common">Red alga</name>
    <dbReference type="NCBI Taxonomy" id="2771"/>
    <lineage>
        <taxon>Eukaryota</taxon>
        <taxon>Rhodophyta</taxon>
        <taxon>Bangiophyceae</taxon>
        <taxon>Cyanidiales</taxon>
        <taxon>Cyanidiaceae</taxon>
        <taxon>Cyanidium</taxon>
    </lineage>
</organism>
<sequence length="265" mass="28269">MSPGALHTFDSRVLQGRTAVVTGASRGIGLAIAALCVEAGASRLAALSRTHTPELQALQQQAAGVGCDCRFIAVDLADEASVRKAAREILSWCDRVDIVVNNAGAARLAPLLEQSTDDWDETLRVNLRAPFLLTRELVRDGMIPHGHGGKVVHISSVAAYGGVPDHAAYCASKAALHSLTRTMAVEWGRHRIHCNAVCPTIVMTDMGRRVWGDPAKHQPVLQRIPLQRFASVEEIAHVVLFLLTPASDMLTGNVLTPDGGLTAGL</sequence>